<evidence type="ECO:0000313" key="2">
    <source>
        <dbReference type="EMBL" id="NEC92012.1"/>
    </source>
</evidence>
<dbReference type="EMBL" id="JAAGLU010000055">
    <property type="protein sequence ID" value="NEC92012.1"/>
    <property type="molecule type" value="Genomic_DNA"/>
</dbReference>
<keyword evidence="1" id="KW-1133">Transmembrane helix</keyword>
<sequence>MAAEVTGSFEYRITHSISRESGNRPSRTICLSNAMTGCLERFDKRVNETVETCDHCGARLLVALPSFAEVRRQQRVHGVLWKVYALATILCGYGFLQVIHMTGKGSGPLFAFCVTVCATLFFAYLTLLSGLGSVTMGGPDVTRVDNRDHGDISHRWSWVTGADDS</sequence>
<reference evidence="2" key="1">
    <citation type="submission" date="2020-01" db="EMBL/GenBank/DDBJ databases">
        <title>Insect and environment-associated Actinomycetes.</title>
        <authorList>
            <person name="Currrie C."/>
            <person name="Chevrette M."/>
            <person name="Carlson C."/>
            <person name="Stubbendieck R."/>
            <person name="Wendt-Pienkowski E."/>
        </authorList>
    </citation>
    <scope>NUCLEOTIDE SEQUENCE</scope>
    <source>
        <strain evidence="2">SID12501</strain>
    </source>
</reference>
<accession>A0A6B3C6R5</accession>
<name>A0A6B3C6R5_9ACTN</name>
<dbReference type="AlphaFoldDB" id="A0A6B3C6R5"/>
<feature type="transmembrane region" description="Helical" evidence="1">
    <location>
        <begin position="108"/>
        <end position="127"/>
    </location>
</feature>
<evidence type="ECO:0000256" key="1">
    <source>
        <dbReference type="SAM" id="Phobius"/>
    </source>
</evidence>
<comment type="caution">
    <text evidence="2">The sequence shown here is derived from an EMBL/GenBank/DDBJ whole genome shotgun (WGS) entry which is preliminary data.</text>
</comment>
<keyword evidence="1" id="KW-0472">Membrane</keyword>
<feature type="transmembrane region" description="Helical" evidence="1">
    <location>
        <begin position="79"/>
        <end position="96"/>
    </location>
</feature>
<protein>
    <submittedName>
        <fullName evidence="2">Uncharacterized protein</fullName>
    </submittedName>
</protein>
<organism evidence="2">
    <name type="scientific">Streptomyces sp. SID12501</name>
    <dbReference type="NCBI Taxonomy" id="2706042"/>
    <lineage>
        <taxon>Bacteria</taxon>
        <taxon>Bacillati</taxon>
        <taxon>Actinomycetota</taxon>
        <taxon>Actinomycetes</taxon>
        <taxon>Kitasatosporales</taxon>
        <taxon>Streptomycetaceae</taxon>
        <taxon>Streptomyces</taxon>
    </lineage>
</organism>
<gene>
    <name evidence="2" type="ORF">G3I71_40960</name>
</gene>
<proteinExistence type="predicted"/>
<keyword evidence="1" id="KW-0812">Transmembrane</keyword>
<dbReference type="RefSeq" id="WP_164323274.1">
    <property type="nucleotide sequence ID" value="NZ_JAAGLU010000055.1"/>
</dbReference>